<reference evidence="2" key="2">
    <citation type="submission" date="2020-05" db="UniProtKB">
        <authorList>
            <consortium name="EnsemblMetazoa"/>
        </authorList>
    </citation>
    <scope>IDENTIFICATION</scope>
    <source>
        <strain evidence="2">IAEA</strain>
    </source>
</reference>
<protein>
    <submittedName>
        <fullName evidence="2">Uncharacterized protein</fullName>
    </submittedName>
</protein>
<feature type="region of interest" description="Disordered" evidence="1">
    <location>
        <begin position="1"/>
        <end position="25"/>
    </location>
</feature>
<accession>A0A1B0AS00</accession>
<evidence type="ECO:0000313" key="2">
    <source>
        <dbReference type="EnsemblMetazoa" id="GPPI006418-PA"/>
    </source>
</evidence>
<name>A0A1B0AS00_9MUSC</name>
<evidence type="ECO:0000256" key="1">
    <source>
        <dbReference type="SAM" id="MobiDB-lite"/>
    </source>
</evidence>
<sequence>MKADGQREAFAGAHTLQPRHGSYHMSEGVREVMPTRTNSYGNLKQKAKKLKLRCVAIIEFFSCDDLFPPAAALFGANLRPFGGFMLPAIAASCKQDNAIACSGDNSNVDNGNDESNDDDNKL</sequence>
<evidence type="ECO:0000313" key="3">
    <source>
        <dbReference type="Proteomes" id="UP000092460"/>
    </source>
</evidence>
<organism evidence="2 3">
    <name type="scientific">Glossina palpalis gambiensis</name>
    <dbReference type="NCBI Taxonomy" id="67801"/>
    <lineage>
        <taxon>Eukaryota</taxon>
        <taxon>Metazoa</taxon>
        <taxon>Ecdysozoa</taxon>
        <taxon>Arthropoda</taxon>
        <taxon>Hexapoda</taxon>
        <taxon>Insecta</taxon>
        <taxon>Pterygota</taxon>
        <taxon>Neoptera</taxon>
        <taxon>Endopterygota</taxon>
        <taxon>Diptera</taxon>
        <taxon>Brachycera</taxon>
        <taxon>Muscomorpha</taxon>
        <taxon>Hippoboscoidea</taxon>
        <taxon>Glossinidae</taxon>
        <taxon>Glossina</taxon>
    </lineage>
</organism>
<dbReference type="AlphaFoldDB" id="A0A1B0AS00"/>
<dbReference type="EMBL" id="JXJN01002629">
    <property type="status" value="NOT_ANNOTATED_CDS"/>
    <property type="molecule type" value="Genomic_DNA"/>
</dbReference>
<dbReference type="Proteomes" id="UP000092460">
    <property type="component" value="Unassembled WGS sequence"/>
</dbReference>
<reference evidence="3" key="1">
    <citation type="submission" date="2015-01" db="EMBL/GenBank/DDBJ databases">
        <authorList>
            <person name="Aksoy S."/>
            <person name="Warren W."/>
            <person name="Wilson R.K."/>
        </authorList>
    </citation>
    <scope>NUCLEOTIDE SEQUENCE [LARGE SCALE GENOMIC DNA]</scope>
    <source>
        <strain evidence="3">IAEA</strain>
    </source>
</reference>
<dbReference type="VEuPathDB" id="VectorBase:GPPI006418"/>
<dbReference type="EnsemblMetazoa" id="GPPI006418-RA">
    <property type="protein sequence ID" value="GPPI006418-PA"/>
    <property type="gene ID" value="GPPI006418"/>
</dbReference>
<keyword evidence="3" id="KW-1185">Reference proteome</keyword>
<proteinExistence type="predicted"/>